<organism evidence="2 3">
    <name type="scientific">Corynebacterium pilosum</name>
    <dbReference type="NCBI Taxonomy" id="35756"/>
    <lineage>
        <taxon>Bacteria</taxon>
        <taxon>Bacillati</taxon>
        <taxon>Actinomycetota</taxon>
        <taxon>Actinomycetes</taxon>
        <taxon>Mycobacteriales</taxon>
        <taxon>Corynebacteriaceae</taxon>
        <taxon>Corynebacterium</taxon>
    </lineage>
</organism>
<reference evidence="2 3" key="1">
    <citation type="submission" date="2018-06" db="EMBL/GenBank/DDBJ databases">
        <authorList>
            <consortium name="Pathogen Informatics"/>
            <person name="Doyle S."/>
        </authorList>
    </citation>
    <scope>NUCLEOTIDE SEQUENCE [LARGE SCALE GENOMIC DNA]</scope>
    <source>
        <strain evidence="2 3">NCTC11862</strain>
    </source>
</reference>
<protein>
    <submittedName>
        <fullName evidence="2">Uncharacterized protein</fullName>
    </submittedName>
</protein>
<dbReference type="Proteomes" id="UP000254467">
    <property type="component" value="Unassembled WGS sequence"/>
</dbReference>
<feature type="compositionally biased region" description="Basic and acidic residues" evidence="1">
    <location>
        <begin position="59"/>
        <end position="76"/>
    </location>
</feature>
<feature type="region of interest" description="Disordered" evidence="1">
    <location>
        <begin position="50"/>
        <end position="83"/>
    </location>
</feature>
<evidence type="ECO:0000313" key="3">
    <source>
        <dbReference type="Proteomes" id="UP000254467"/>
    </source>
</evidence>
<dbReference type="EMBL" id="UFXQ01000001">
    <property type="protein sequence ID" value="STC69261.1"/>
    <property type="molecule type" value="Genomic_DNA"/>
</dbReference>
<accession>A0A376CL99</accession>
<proteinExistence type="predicted"/>
<keyword evidence="3" id="KW-1185">Reference proteome</keyword>
<name>A0A376CL99_9CORY</name>
<dbReference type="AlphaFoldDB" id="A0A376CL99"/>
<gene>
    <name evidence="2" type="ORF">NCTC11862_01046</name>
</gene>
<sequence length="83" mass="9230">MQAAIVVEELNNSSFSTRVSGATTRDYSDFLEDVREGLGRKEINMEITGVSNQPTPHATCRDSGQELSRKYEREDSTFAQAAE</sequence>
<evidence type="ECO:0000256" key="1">
    <source>
        <dbReference type="SAM" id="MobiDB-lite"/>
    </source>
</evidence>
<evidence type="ECO:0000313" key="2">
    <source>
        <dbReference type="EMBL" id="STC69261.1"/>
    </source>
</evidence>